<feature type="transmembrane region" description="Helical" evidence="2">
    <location>
        <begin position="193"/>
        <end position="216"/>
    </location>
</feature>
<dbReference type="EMBL" id="JAEFBK010000011">
    <property type="protein sequence ID" value="KAG7550072.1"/>
    <property type="molecule type" value="Genomic_DNA"/>
</dbReference>
<feature type="compositionally biased region" description="Low complexity" evidence="1">
    <location>
        <begin position="27"/>
        <end position="37"/>
    </location>
</feature>
<feature type="compositionally biased region" description="Basic and acidic residues" evidence="1">
    <location>
        <begin position="1"/>
        <end position="11"/>
    </location>
</feature>
<sequence length="218" mass="23505">MPRRRHEEERSSSSSRSSSPRTERRSSSSPRPAAARSPSRETSGRSSSRSSTPRSSPQPRASPAPTYVSSSPAPSPAPTRSSSPRTERSTPPTYRTSSDDDYNLFGGIFRGMRSDDQDSSNDGDGGTSHGETLFGDTVRTLLCPPSPVVSEPVAGLVSPCDTQSKAPQDCLNDFDTDIKKCQLYMNTLSARRILIPSCTLWFEVVAMIGLVAIVSLGF</sequence>
<organism evidence="3 4">
    <name type="scientific">Arabidopsis thaliana x Arabidopsis arenosa</name>
    <dbReference type="NCBI Taxonomy" id="1240361"/>
    <lineage>
        <taxon>Eukaryota</taxon>
        <taxon>Viridiplantae</taxon>
        <taxon>Streptophyta</taxon>
        <taxon>Embryophyta</taxon>
        <taxon>Tracheophyta</taxon>
        <taxon>Spermatophyta</taxon>
        <taxon>Magnoliopsida</taxon>
        <taxon>eudicotyledons</taxon>
        <taxon>Gunneridae</taxon>
        <taxon>Pentapetalae</taxon>
        <taxon>rosids</taxon>
        <taxon>malvids</taxon>
        <taxon>Brassicales</taxon>
        <taxon>Brassicaceae</taxon>
        <taxon>Camelineae</taxon>
        <taxon>Arabidopsis</taxon>
    </lineage>
</organism>
<proteinExistence type="predicted"/>
<gene>
    <name evidence="3" type="ORF">ISN45_Aa06g008980</name>
</gene>
<evidence type="ECO:0000256" key="1">
    <source>
        <dbReference type="SAM" id="MobiDB-lite"/>
    </source>
</evidence>
<evidence type="ECO:0000313" key="3">
    <source>
        <dbReference type="EMBL" id="KAG7550072.1"/>
    </source>
</evidence>
<keyword evidence="2" id="KW-0472">Membrane</keyword>
<evidence type="ECO:0000313" key="4">
    <source>
        <dbReference type="Proteomes" id="UP000694240"/>
    </source>
</evidence>
<keyword evidence="2" id="KW-0812">Transmembrane</keyword>
<dbReference type="Proteomes" id="UP000694240">
    <property type="component" value="Chromosome 11"/>
</dbReference>
<feature type="region of interest" description="Disordered" evidence="1">
    <location>
        <begin position="1"/>
        <end position="133"/>
    </location>
</feature>
<reference evidence="3 4" key="1">
    <citation type="submission" date="2020-12" db="EMBL/GenBank/DDBJ databases">
        <title>Concerted genomic and epigenomic changes stabilize Arabidopsis allopolyploids.</title>
        <authorList>
            <person name="Chen Z."/>
        </authorList>
    </citation>
    <scope>NUCLEOTIDE SEQUENCE [LARGE SCALE GENOMIC DNA]</scope>
    <source>
        <strain evidence="3">Allo738</strain>
        <tissue evidence="3">Leaf</tissue>
    </source>
</reference>
<name>A0A8T1YVE3_9BRAS</name>
<feature type="compositionally biased region" description="Low complexity" evidence="1">
    <location>
        <begin position="44"/>
        <end position="96"/>
    </location>
</feature>
<evidence type="ECO:0000256" key="2">
    <source>
        <dbReference type="SAM" id="Phobius"/>
    </source>
</evidence>
<keyword evidence="2" id="KW-1133">Transmembrane helix</keyword>
<accession>A0A8T1YVE3</accession>
<protein>
    <submittedName>
        <fullName evidence="3">Uncharacterized protein</fullName>
    </submittedName>
</protein>
<keyword evidence="4" id="KW-1185">Reference proteome</keyword>
<comment type="caution">
    <text evidence="3">The sequence shown here is derived from an EMBL/GenBank/DDBJ whole genome shotgun (WGS) entry which is preliminary data.</text>
</comment>
<dbReference type="AlphaFoldDB" id="A0A8T1YVE3"/>